<dbReference type="Pfam" id="PF13649">
    <property type="entry name" value="Methyltransf_25"/>
    <property type="match status" value="1"/>
</dbReference>
<dbReference type="PANTHER" id="PTHR44942">
    <property type="entry name" value="METHYLTRANSF_11 DOMAIN-CONTAINING PROTEIN"/>
    <property type="match status" value="1"/>
</dbReference>
<keyword evidence="5" id="KW-1185">Reference proteome</keyword>
<proteinExistence type="predicted"/>
<dbReference type="GO" id="GO:0032259">
    <property type="term" value="P:methylation"/>
    <property type="evidence" value="ECO:0007669"/>
    <property type="project" value="UniProtKB-KW"/>
</dbReference>
<protein>
    <recommendedName>
        <fullName evidence="3">Methyltransferase domain-containing protein</fullName>
    </recommendedName>
</protein>
<comment type="caution">
    <text evidence="4">The sequence shown here is derived from an EMBL/GenBank/DDBJ whole genome shotgun (WGS) entry which is preliminary data.</text>
</comment>
<reference evidence="4" key="1">
    <citation type="journal article" date="2014" name="Int. J. Syst. Evol. Microbiol.">
        <title>Complete genome sequence of Corynebacterium casei LMG S-19264T (=DSM 44701T), isolated from a smear-ripened cheese.</title>
        <authorList>
            <consortium name="US DOE Joint Genome Institute (JGI-PGF)"/>
            <person name="Walter F."/>
            <person name="Albersmeier A."/>
            <person name="Kalinowski J."/>
            <person name="Ruckert C."/>
        </authorList>
    </citation>
    <scope>NUCLEOTIDE SEQUENCE</scope>
    <source>
        <strain evidence="4">CGMCC 4.7299</strain>
    </source>
</reference>
<dbReference type="Proteomes" id="UP000656042">
    <property type="component" value="Unassembled WGS sequence"/>
</dbReference>
<evidence type="ECO:0000259" key="3">
    <source>
        <dbReference type="Pfam" id="PF13649"/>
    </source>
</evidence>
<organism evidence="4 5">
    <name type="scientific">Mangrovihabitans endophyticus</name>
    <dbReference type="NCBI Taxonomy" id="1751298"/>
    <lineage>
        <taxon>Bacteria</taxon>
        <taxon>Bacillati</taxon>
        <taxon>Actinomycetota</taxon>
        <taxon>Actinomycetes</taxon>
        <taxon>Micromonosporales</taxon>
        <taxon>Micromonosporaceae</taxon>
        <taxon>Mangrovihabitans</taxon>
    </lineage>
</organism>
<evidence type="ECO:0000313" key="5">
    <source>
        <dbReference type="Proteomes" id="UP000656042"/>
    </source>
</evidence>
<evidence type="ECO:0000256" key="2">
    <source>
        <dbReference type="ARBA" id="ARBA00022679"/>
    </source>
</evidence>
<dbReference type="CDD" id="cd02440">
    <property type="entry name" value="AdoMet_MTases"/>
    <property type="match status" value="1"/>
</dbReference>
<feature type="domain" description="Methyltransferase" evidence="3">
    <location>
        <begin position="38"/>
        <end position="115"/>
    </location>
</feature>
<accession>A0A8J3FMH3</accession>
<dbReference type="GO" id="GO:0008168">
    <property type="term" value="F:methyltransferase activity"/>
    <property type="evidence" value="ECO:0007669"/>
    <property type="project" value="UniProtKB-KW"/>
</dbReference>
<dbReference type="SUPFAM" id="SSF53335">
    <property type="entry name" value="S-adenosyl-L-methionine-dependent methyltransferases"/>
    <property type="match status" value="1"/>
</dbReference>
<dbReference type="PANTHER" id="PTHR44942:SF4">
    <property type="entry name" value="METHYLTRANSFERASE TYPE 11 DOMAIN-CONTAINING PROTEIN"/>
    <property type="match status" value="1"/>
</dbReference>
<name>A0A8J3FMH3_9ACTN</name>
<reference evidence="4" key="2">
    <citation type="submission" date="2020-09" db="EMBL/GenBank/DDBJ databases">
        <authorList>
            <person name="Sun Q."/>
            <person name="Zhou Y."/>
        </authorList>
    </citation>
    <scope>NUCLEOTIDE SEQUENCE</scope>
    <source>
        <strain evidence="4">CGMCC 4.7299</strain>
    </source>
</reference>
<dbReference type="InterPro" id="IPR051052">
    <property type="entry name" value="Diverse_substrate_MTase"/>
</dbReference>
<dbReference type="EMBL" id="BMMX01000001">
    <property type="protein sequence ID" value="GGK73332.1"/>
    <property type="molecule type" value="Genomic_DNA"/>
</dbReference>
<gene>
    <name evidence="4" type="ORF">GCM10012284_04000</name>
</gene>
<dbReference type="InterPro" id="IPR041698">
    <property type="entry name" value="Methyltransf_25"/>
</dbReference>
<evidence type="ECO:0000256" key="1">
    <source>
        <dbReference type="ARBA" id="ARBA00022603"/>
    </source>
</evidence>
<dbReference type="AlphaFoldDB" id="A0A8J3FMH3"/>
<sequence length="252" mass="28401">MFGEVADDYDRVRPAYPAALFDDVLRYGQPDIGGRRALEVGAGTGRATEAFARKGLPVVAVEPDDAMADVLARRVARLSGVHVVRGSFEEFCPTERFGLLFSAEAWHWTQPETRWSLAADALGNGATLALFWNNERIAEPDLRSSMLRVFERHARPVVINDEPVTSEQVWQRWPGDELSDCAAFESLASHHYRRRRNMPKADYLGLTQTRSQFRMLSPSMQQDLLAALTRLFSDEVPLVIDTTLLLARRRKG</sequence>
<keyword evidence="1" id="KW-0489">Methyltransferase</keyword>
<dbReference type="InterPro" id="IPR029063">
    <property type="entry name" value="SAM-dependent_MTases_sf"/>
</dbReference>
<keyword evidence="2" id="KW-0808">Transferase</keyword>
<dbReference type="Gene3D" id="3.40.50.150">
    <property type="entry name" value="Vaccinia Virus protein VP39"/>
    <property type="match status" value="1"/>
</dbReference>
<evidence type="ECO:0000313" key="4">
    <source>
        <dbReference type="EMBL" id="GGK73332.1"/>
    </source>
</evidence>